<evidence type="ECO:0000256" key="3">
    <source>
        <dbReference type="ARBA" id="ARBA00022989"/>
    </source>
</evidence>
<keyword evidence="11" id="KW-1185">Reference proteome</keyword>
<feature type="region of interest" description="Disordered" evidence="6">
    <location>
        <begin position="969"/>
        <end position="1023"/>
    </location>
</feature>
<dbReference type="GO" id="GO:0004930">
    <property type="term" value="F:G protein-coupled receptor activity"/>
    <property type="evidence" value="ECO:0007669"/>
    <property type="project" value="InterPro"/>
</dbReference>
<evidence type="ECO:0000256" key="2">
    <source>
        <dbReference type="ARBA" id="ARBA00022692"/>
    </source>
</evidence>
<dbReference type="InterPro" id="IPR000203">
    <property type="entry name" value="GPS"/>
</dbReference>
<keyword evidence="4 7" id="KW-0472">Membrane</keyword>
<keyword evidence="2 7" id="KW-0812">Transmembrane</keyword>
<feature type="transmembrane region" description="Helical" evidence="7">
    <location>
        <begin position="681"/>
        <end position="703"/>
    </location>
</feature>
<dbReference type="SMART" id="SM00303">
    <property type="entry name" value="GPS"/>
    <property type="match status" value="1"/>
</dbReference>
<feature type="transmembrane region" description="Helical" evidence="7">
    <location>
        <begin position="637"/>
        <end position="660"/>
    </location>
</feature>
<proteinExistence type="predicted"/>
<dbReference type="PANTHER" id="PTHR12011">
    <property type="entry name" value="ADHESION G-PROTEIN COUPLED RECEPTOR"/>
    <property type="match status" value="1"/>
</dbReference>
<dbReference type="Gene3D" id="2.60.220.50">
    <property type="match status" value="1"/>
</dbReference>
<feature type="domain" description="G-protein coupled receptors family 2 profile 2" evidence="9">
    <location>
        <begin position="571"/>
        <end position="823"/>
    </location>
</feature>
<keyword evidence="3 7" id="KW-1133">Transmembrane helix</keyword>
<feature type="region of interest" description="Disordered" evidence="6">
    <location>
        <begin position="1095"/>
        <end position="1146"/>
    </location>
</feature>
<dbReference type="Gene3D" id="3.80.20.20">
    <property type="entry name" value="Receptor L-domain"/>
    <property type="match status" value="1"/>
</dbReference>
<dbReference type="STRING" id="595528.A0A0D2VF48"/>
<dbReference type="InParanoid" id="A0A0D2VF48"/>
<dbReference type="PROSITE" id="PS50221">
    <property type="entry name" value="GAIN_B"/>
    <property type="match status" value="1"/>
</dbReference>
<feature type="compositionally biased region" description="Polar residues" evidence="6">
    <location>
        <begin position="1121"/>
        <end position="1131"/>
    </location>
</feature>
<protein>
    <recommendedName>
        <fullName evidence="12">GPS domain-containing protein</fullName>
    </recommendedName>
</protein>
<dbReference type="eggNOG" id="KOG4193">
    <property type="taxonomic scope" value="Eukaryota"/>
</dbReference>
<dbReference type="InterPro" id="IPR057244">
    <property type="entry name" value="GAIN_B"/>
</dbReference>
<feature type="transmembrane region" description="Helical" evidence="7">
    <location>
        <begin position="771"/>
        <end position="793"/>
    </location>
</feature>
<reference evidence="11" key="1">
    <citation type="submission" date="2011-02" db="EMBL/GenBank/DDBJ databases">
        <title>The Genome Sequence of Capsaspora owczarzaki ATCC 30864.</title>
        <authorList>
            <person name="Russ C."/>
            <person name="Cuomo C."/>
            <person name="Burger G."/>
            <person name="Gray M.W."/>
            <person name="Holland P.W.H."/>
            <person name="King N."/>
            <person name="Lang F.B.F."/>
            <person name="Roger A.J."/>
            <person name="Ruiz-Trillo I."/>
            <person name="Young S.K."/>
            <person name="Zeng Q."/>
            <person name="Gargeya S."/>
            <person name="Alvarado L."/>
            <person name="Berlin A."/>
            <person name="Chapman S.B."/>
            <person name="Chen Z."/>
            <person name="Freedman E."/>
            <person name="Gellesch M."/>
            <person name="Goldberg J."/>
            <person name="Griggs A."/>
            <person name="Gujja S."/>
            <person name="Heilman E."/>
            <person name="Heiman D."/>
            <person name="Howarth C."/>
            <person name="Mehta T."/>
            <person name="Neiman D."/>
            <person name="Pearson M."/>
            <person name="Roberts A."/>
            <person name="Saif S."/>
            <person name="Shea T."/>
            <person name="Shenoy N."/>
            <person name="Sisk P."/>
            <person name="Stolte C."/>
            <person name="Sykes S."/>
            <person name="White J."/>
            <person name="Yandava C."/>
            <person name="Haas B."/>
            <person name="Nusbaum C."/>
            <person name="Birren B."/>
        </authorList>
    </citation>
    <scope>NUCLEOTIDE SEQUENCE</scope>
    <source>
        <strain evidence="11">ATCC 30864</strain>
    </source>
</reference>
<evidence type="ECO:0000313" key="10">
    <source>
        <dbReference type="EMBL" id="KJE88337.1"/>
    </source>
</evidence>
<evidence type="ECO:0000256" key="4">
    <source>
        <dbReference type="ARBA" id="ARBA00023136"/>
    </source>
</evidence>
<feature type="transmembrane region" description="Helical" evidence="7">
    <location>
        <begin position="723"/>
        <end position="750"/>
    </location>
</feature>
<dbReference type="SUPFAM" id="SSF52058">
    <property type="entry name" value="L domain-like"/>
    <property type="match status" value="1"/>
</dbReference>
<feature type="region of interest" description="Disordered" evidence="6">
    <location>
        <begin position="302"/>
        <end position="321"/>
    </location>
</feature>
<accession>A0A0D2VF48</accession>
<evidence type="ECO:0000259" key="8">
    <source>
        <dbReference type="PROSITE" id="PS50221"/>
    </source>
</evidence>
<gene>
    <name evidence="10" type="ORF">CAOG_000001</name>
</gene>
<dbReference type="Pfam" id="PF01825">
    <property type="entry name" value="GPS"/>
    <property type="match status" value="1"/>
</dbReference>
<evidence type="ECO:0000256" key="6">
    <source>
        <dbReference type="SAM" id="MobiDB-lite"/>
    </source>
</evidence>
<feature type="domain" description="GAIN-B" evidence="8">
    <location>
        <begin position="405"/>
        <end position="558"/>
    </location>
</feature>
<feature type="compositionally biased region" description="Polar residues" evidence="6">
    <location>
        <begin position="905"/>
        <end position="916"/>
    </location>
</feature>
<feature type="transmembrane region" description="Helical" evidence="7">
    <location>
        <begin position="799"/>
        <end position="820"/>
    </location>
</feature>
<dbReference type="InterPro" id="IPR000832">
    <property type="entry name" value="GPCR_2_secretin-like"/>
</dbReference>
<feature type="transmembrane region" description="Helical" evidence="7">
    <location>
        <begin position="607"/>
        <end position="631"/>
    </location>
</feature>
<dbReference type="PROSITE" id="PS50261">
    <property type="entry name" value="G_PROTEIN_RECEP_F2_4"/>
    <property type="match status" value="1"/>
</dbReference>
<dbReference type="PANTHER" id="PTHR12011:SF465">
    <property type="entry name" value="GPS DOMAIN-CONTAINING PROTEIN"/>
    <property type="match status" value="1"/>
</dbReference>
<evidence type="ECO:0000256" key="7">
    <source>
        <dbReference type="SAM" id="Phobius"/>
    </source>
</evidence>
<dbReference type="InterPro" id="IPR017981">
    <property type="entry name" value="GPCR_2-like_7TM"/>
</dbReference>
<feature type="compositionally biased region" description="Polar residues" evidence="6">
    <location>
        <begin position="309"/>
        <end position="318"/>
    </location>
</feature>
<evidence type="ECO:0000256" key="5">
    <source>
        <dbReference type="ARBA" id="ARBA00023157"/>
    </source>
</evidence>
<comment type="subcellular location">
    <subcellularLocation>
        <location evidence="1">Membrane</location>
        <topology evidence="1">Multi-pass membrane protein</topology>
    </subcellularLocation>
</comment>
<organism evidence="10 11">
    <name type="scientific">Capsaspora owczarzaki (strain ATCC 30864)</name>
    <dbReference type="NCBI Taxonomy" id="595528"/>
    <lineage>
        <taxon>Eukaryota</taxon>
        <taxon>Filasterea</taxon>
        <taxon>Capsaspora</taxon>
    </lineage>
</organism>
<feature type="region of interest" description="Disordered" evidence="6">
    <location>
        <begin position="895"/>
        <end position="917"/>
    </location>
</feature>
<evidence type="ECO:0000259" key="9">
    <source>
        <dbReference type="PROSITE" id="PS50261"/>
    </source>
</evidence>
<dbReference type="GO" id="GO:0005886">
    <property type="term" value="C:plasma membrane"/>
    <property type="evidence" value="ECO:0007669"/>
    <property type="project" value="TreeGrafter"/>
</dbReference>
<feature type="transmembrane region" description="Helical" evidence="7">
    <location>
        <begin position="573"/>
        <end position="595"/>
    </location>
</feature>
<evidence type="ECO:0000256" key="1">
    <source>
        <dbReference type="ARBA" id="ARBA00004141"/>
    </source>
</evidence>
<evidence type="ECO:0008006" key="12">
    <source>
        <dbReference type="Google" id="ProtNLM"/>
    </source>
</evidence>
<dbReference type="Pfam" id="PF00002">
    <property type="entry name" value="7tm_2"/>
    <property type="match status" value="1"/>
</dbReference>
<name>A0A0D2VF48_CAPO3</name>
<feature type="compositionally biased region" description="Low complexity" evidence="6">
    <location>
        <begin position="1006"/>
        <end position="1016"/>
    </location>
</feature>
<dbReference type="PRINTS" id="PR00249">
    <property type="entry name" value="GPCRSECRETIN"/>
</dbReference>
<dbReference type="SUPFAM" id="SSF81321">
    <property type="entry name" value="Family A G protein-coupled receptor-like"/>
    <property type="match status" value="1"/>
</dbReference>
<dbReference type="InterPro" id="IPR036941">
    <property type="entry name" value="Rcpt_L-dom_sf"/>
</dbReference>
<dbReference type="AlphaFoldDB" id="A0A0D2VF48"/>
<keyword evidence="5" id="KW-1015">Disulfide bond</keyword>
<dbReference type="EMBL" id="KE346360">
    <property type="protein sequence ID" value="KJE88337.1"/>
    <property type="molecule type" value="Genomic_DNA"/>
</dbReference>
<dbReference type="Proteomes" id="UP000008743">
    <property type="component" value="Unassembled WGS sequence"/>
</dbReference>
<dbReference type="PhylomeDB" id="A0A0D2VF48"/>
<dbReference type="OrthoDB" id="5988891at2759"/>
<sequence length="1181" mass="123921">MPVWFPHHVASTTPISTTPVASTTPISTTPVASSTTAAAPASCTGNVVISNPVELALFLVGCSAYAGSIHLAPLPGAGFLNDQIALPSSLTSIAGDLIVSNTADITSFKLNQLTNIVGRLEIANNLALSSIIGIPTLTTVNGDILIQNNTQLCISDEQITALHHLSMSSVQVQPSSASCLNNLLASITQAVNSADVAGAQSAIESLAAVALQVSDSSALAVVGALDAALTLSSNTTSPGSAQIAAPALAAIGTMLSTADETWSVDALMTSIPSDALASQHPAELTRRAAQSLARGASASAPLSCDSERVSTGSSNMETASLRASGSSAAGLQWHSADQSARFSLPSTLSNLASAAVSSECESSLSIGFIFYSKPSFFENDAQTLSFASTAGLARVANVVASALAVETTPSSSIVGASPTSTAAPAAGELVFSRFLLSSVIAADVVESSTDATPAGLYRFSLQILPNATHVLTTARILLAANSTTPHTVNPSATADWTTLAAAVECGFWNFSLHSEASPSGMWDTTGCQRVAVHSNGTVDCQCAHLTNFAVLFVTDRAAGTALASSVEGEALEYLTYIGCAVTIVGCLITIVTFLVFRSLRKVPIKLLLILCGSIVLVQLFFILSTSLAGTASNAGCIALGVLFHYVLLLQFFSSFVHGLHLFRSIATTELSTSLDRSFRQYVRVIVLAPALLMCVYIAIFAAATGGDLDGVYGDMFDDGRICFIPSAVGAICSLAVPVLLIIAVNFVIFFKIARIMVHANKLFDGAYAHNAKVFAGMTALLGLSWGLGLLVMVSDSQSVFVWLFVICNGLQGVILAFVYCTSDQVKGAYRELLSTLNSTRSTHVGTLESPAGSNNHSGLGGGAAPLLAHQALARQPTNVRVIRVERLSNQVLLRKQPSGDLTHAAPQTPQTPQGANLRNAAEYSELRARSKSTPVLYDALDQAQIAALAGPSSLQQQDNDHIYHRPADQLEVPKTQLGRCKSEDLKTNQSHRRSNSELFHKKSRSPRASSPRPASPGSQGTSVMHSIRSLLTPSSANSTATLNLEHQMMVNLGVYDDVRASVVEPDLDLEDILIIDDSADSTHSDPKKRYRFVSKRPDSHAGLQRPLFAPPSPGDSAASSRHTSSTFASNHDLSDQKAAEALGNHVSPAAAQGYDFPLARLRYDDTPQSYYEAMRFESEAV</sequence>
<evidence type="ECO:0000313" key="11">
    <source>
        <dbReference type="Proteomes" id="UP000008743"/>
    </source>
</evidence>
<dbReference type="InterPro" id="IPR046338">
    <property type="entry name" value="GAIN_dom_sf"/>
</dbReference>
<dbReference type="Gene3D" id="1.20.1070.10">
    <property type="entry name" value="Rhodopsin 7-helix transmembrane proteins"/>
    <property type="match status" value="1"/>
</dbReference>
<dbReference type="GO" id="GO:0007166">
    <property type="term" value="P:cell surface receptor signaling pathway"/>
    <property type="evidence" value="ECO:0007669"/>
    <property type="project" value="InterPro"/>
</dbReference>